<evidence type="ECO:0000256" key="1">
    <source>
        <dbReference type="SAM" id="MobiDB-lite"/>
    </source>
</evidence>
<dbReference type="PROSITE" id="PS51186">
    <property type="entry name" value="GNAT"/>
    <property type="match status" value="1"/>
</dbReference>
<feature type="region of interest" description="Disordered" evidence="1">
    <location>
        <begin position="1"/>
        <end position="25"/>
    </location>
</feature>
<dbReference type="GO" id="GO:0016747">
    <property type="term" value="F:acyltransferase activity, transferring groups other than amino-acyl groups"/>
    <property type="evidence" value="ECO:0007669"/>
    <property type="project" value="InterPro"/>
</dbReference>
<dbReference type="Pfam" id="PF00583">
    <property type="entry name" value="Acetyltransf_1"/>
    <property type="match status" value="1"/>
</dbReference>
<proteinExistence type="predicted"/>
<accession>A0A830F8C8</accession>
<evidence type="ECO:0000259" key="2">
    <source>
        <dbReference type="PROSITE" id="PS51186"/>
    </source>
</evidence>
<dbReference type="CDD" id="cd04301">
    <property type="entry name" value="NAT_SF"/>
    <property type="match status" value="1"/>
</dbReference>
<dbReference type="InterPro" id="IPR016181">
    <property type="entry name" value="Acyl_CoA_acyltransferase"/>
</dbReference>
<feature type="domain" description="N-acetyltransferase" evidence="2">
    <location>
        <begin position="31"/>
        <end position="181"/>
    </location>
</feature>
<dbReference type="PANTHER" id="PTHR43617:SF34">
    <property type="entry name" value="PUTATIVE-RELATED"/>
    <property type="match status" value="1"/>
</dbReference>
<dbReference type="PANTHER" id="PTHR43617">
    <property type="entry name" value="L-AMINO ACID N-ACETYLTRANSFERASE"/>
    <property type="match status" value="1"/>
</dbReference>
<dbReference type="Gene3D" id="3.40.630.30">
    <property type="match status" value="1"/>
</dbReference>
<gene>
    <name evidence="3" type="ORF">GCM10009037_11010</name>
</gene>
<dbReference type="InterPro" id="IPR050276">
    <property type="entry name" value="MshD_Acetyltransferase"/>
</dbReference>
<dbReference type="Proteomes" id="UP000628840">
    <property type="component" value="Unassembled WGS sequence"/>
</dbReference>
<evidence type="ECO:0000313" key="3">
    <source>
        <dbReference type="EMBL" id="GGL29089.1"/>
    </source>
</evidence>
<dbReference type="EMBL" id="BMPF01000001">
    <property type="protein sequence ID" value="GGL29089.1"/>
    <property type="molecule type" value="Genomic_DNA"/>
</dbReference>
<evidence type="ECO:0000313" key="4">
    <source>
        <dbReference type="Proteomes" id="UP000628840"/>
    </source>
</evidence>
<protein>
    <submittedName>
        <fullName evidence="3">GNAT family N-acetyltransferase</fullName>
    </submittedName>
</protein>
<dbReference type="AlphaFoldDB" id="A0A830F8C8"/>
<dbReference type="InterPro" id="IPR000182">
    <property type="entry name" value="GNAT_dom"/>
</dbReference>
<dbReference type="RefSeq" id="WP_188880180.1">
    <property type="nucleotide sequence ID" value="NZ_BMPF01000001.1"/>
</dbReference>
<reference evidence="3 4" key="1">
    <citation type="journal article" date="2019" name="Int. J. Syst. Evol. Microbiol.">
        <title>The Global Catalogue of Microorganisms (GCM) 10K type strain sequencing project: providing services to taxonomists for standard genome sequencing and annotation.</title>
        <authorList>
            <consortium name="The Broad Institute Genomics Platform"/>
            <consortium name="The Broad Institute Genome Sequencing Center for Infectious Disease"/>
            <person name="Wu L."/>
            <person name="Ma J."/>
        </authorList>
    </citation>
    <scope>NUCLEOTIDE SEQUENCE [LARGE SCALE GENOMIC DNA]</scope>
    <source>
        <strain evidence="3 4">JCM 19585</strain>
    </source>
</reference>
<sequence length="189" mass="20407">MTDETAGDGDEPPGPFPVPPLSFEDAEGHDISVRPLFAADDADVEALVEMYVDFDPSMRAQGIPPTGESRVRDWLETLVDGDDGYNVVAWDGDDAVGHATLVPDGDAGYELAIFVHQDYQGCGIGTRLIRTLLGYGAENGVGDVWLTVERWNHAAVALYEKVGFETTNAESFELEMAMHLAEAQTESTG</sequence>
<dbReference type="SUPFAM" id="SSF55729">
    <property type="entry name" value="Acyl-CoA N-acyltransferases (Nat)"/>
    <property type="match status" value="1"/>
</dbReference>
<name>A0A830F8C8_9EURY</name>
<comment type="caution">
    <text evidence="3">The sequence shown here is derived from an EMBL/GenBank/DDBJ whole genome shotgun (WGS) entry which is preliminary data.</text>
</comment>
<organism evidence="3 4">
    <name type="scientific">Halarchaeum grantii</name>
    <dbReference type="NCBI Taxonomy" id="1193105"/>
    <lineage>
        <taxon>Archaea</taxon>
        <taxon>Methanobacteriati</taxon>
        <taxon>Methanobacteriota</taxon>
        <taxon>Stenosarchaea group</taxon>
        <taxon>Halobacteria</taxon>
        <taxon>Halobacteriales</taxon>
        <taxon>Halobacteriaceae</taxon>
    </lineage>
</organism>
<keyword evidence="4" id="KW-1185">Reference proteome</keyword>
<feature type="compositionally biased region" description="Acidic residues" evidence="1">
    <location>
        <begin position="1"/>
        <end position="11"/>
    </location>
</feature>
<dbReference type="OrthoDB" id="51421at2157"/>